<feature type="short sequence motif" description="HXTX 1" evidence="2">
    <location>
        <begin position="46"/>
        <end position="49"/>
    </location>
</feature>
<evidence type="ECO:0000313" key="4">
    <source>
        <dbReference type="Proteomes" id="UP000256838"/>
    </source>
</evidence>
<feature type="short sequence motif" description="HXTX 2" evidence="2">
    <location>
        <begin position="131"/>
        <end position="134"/>
    </location>
</feature>
<dbReference type="Gene3D" id="3.90.1140.10">
    <property type="entry name" value="Cyclic phosphodiesterase"/>
    <property type="match status" value="1"/>
</dbReference>
<protein>
    <recommendedName>
        <fullName evidence="2">RNA 2',3'-cyclic phosphodiesterase</fullName>
        <shortName evidence="2">RNA 2',3'-CPDase</shortName>
        <ecNumber evidence="2">3.1.4.58</ecNumber>
    </recommendedName>
</protein>
<dbReference type="EC" id="3.1.4.58" evidence="2"/>
<dbReference type="PANTHER" id="PTHR35561:SF1">
    <property type="entry name" value="RNA 2',3'-CYCLIC PHOSPHODIESTERASE"/>
    <property type="match status" value="1"/>
</dbReference>
<dbReference type="Proteomes" id="UP000256838">
    <property type="component" value="Unassembled WGS sequence"/>
</dbReference>
<evidence type="ECO:0000313" key="3">
    <source>
        <dbReference type="EMBL" id="RDU95534.1"/>
    </source>
</evidence>
<dbReference type="AlphaFoldDB" id="A0A3D8JSJ7"/>
<comment type="function">
    <text evidence="2">Hydrolyzes RNA 2',3'-cyclic phosphodiester to an RNA 2'-phosphomonoester.</text>
</comment>
<dbReference type="InterPro" id="IPR004175">
    <property type="entry name" value="RNA_CPDase"/>
</dbReference>
<comment type="similarity">
    <text evidence="2">Belongs to the 2H phosphoesterase superfamily. ThpR family.</text>
</comment>
<dbReference type="RefSeq" id="WP_115536989.1">
    <property type="nucleotide sequence ID" value="NZ_QRGA01000019.1"/>
</dbReference>
<feature type="active site" description="Proton acceptor" evidence="2">
    <location>
        <position position="131"/>
    </location>
</feature>
<dbReference type="InterPro" id="IPR009097">
    <property type="entry name" value="Cyclic_Pdiesterase"/>
</dbReference>
<gene>
    <name evidence="3" type="primary">thpR</name>
    <name evidence="3" type="ORF">DWV00_28630</name>
</gene>
<dbReference type="EMBL" id="QRGA01000019">
    <property type="protein sequence ID" value="RDU95534.1"/>
    <property type="molecule type" value="Genomic_DNA"/>
</dbReference>
<proteinExistence type="inferred from homology"/>
<dbReference type="HAMAP" id="MF_01940">
    <property type="entry name" value="RNA_CPDase"/>
    <property type="match status" value="1"/>
</dbReference>
<reference evidence="3 4" key="1">
    <citation type="submission" date="2018-08" db="EMBL/GenBank/DDBJ databases">
        <title>Paraburkholderia sp. DHOM06 isolated from forest soil.</title>
        <authorList>
            <person name="Gao Z.-H."/>
            <person name="Qiu L.-H."/>
        </authorList>
    </citation>
    <scope>NUCLEOTIDE SEQUENCE [LARGE SCALE GENOMIC DNA]</scope>
    <source>
        <strain evidence="3 4">DHOM06</strain>
    </source>
</reference>
<evidence type="ECO:0000256" key="1">
    <source>
        <dbReference type="ARBA" id="ARBA00022801"/>
    </source>
</evidence>
<sequence>MTAREAVDDDWHRCFIALVPDAATRDALAALPVGSAARRVLVDQLHMTVAFLGSIAPEKGAMLAGRLGAVVAPLLPQRAERSEYWPSAAHPRLVVVPFAAGDGLAALEARVRELVAGLGLPVDDHRPFRPHITLARFARSAGPAREASVGRASPRAALPPGETTLDVVPRFDTLTLYSSTLARHGARYRALASMAVPLA</sequence>
<evidence type="ECO:0000256" key="2">
    <source>
        <dbReference type="HAMAP-Rule" id="MF_01940"/>
    </source>
</evidence>
<organism evidence="3 4">
    <name type="scientific">Trinickia dinghuensis</name>
    <dbReference type="NCBI Taxonomy" id="2291023"/>
    <lineage>
        <taxon>Bacteria</taxon>
        <taxon>Pseudomonadati</taxon>
        <taxon>Pseudomonadota</taxon>
        <taxon>Betaproteobacteria</taxon>
        <taxon>Burkholderiales</taxon>
        <taxon>Burkholderiaceae</taxon>
        <taxon>Trinickia</taxon>
    </lineage>
</organism>
<dbReference type="SUPFAM" id="SSF55144">
    <property type="entry name" value="LigT-like"/>
    <property type="match status" value="1"/>
</dbReference>
<keyword evidence="4" id="KW-1185">Reference proteome</keyword>
<dbReference type="NCBIfam" id="TIGR02258">
    <property type="entry name" value="2_5_ligase"/>
    <property type="match status" value="1"/>
</dbReference>
<dbReference type="PANTHER" id="PTHR35561">
    <property type="entry name" value="RNA 2',3'-CYCLIC PHOSPHODIESTERASE"/>
    <property type="match status" value="1"/>
</dbReference>
<name>A0A3D8JSJ7_9BURK</name>
<keyword evidence="1 2" id="KW-0378">Hydrolase</keyword>
<accession>A0A3D8JSJ7</accession>
<comment type="catalytic activity">
    <reaction evidence="2">
        <text>a 3'-end 2',3'-cyclophospho-ribonucleotide-RNA + H2O = a 3'-end 2'-phospho-ribonucleotide-RNA + H(+)</text>
        <dbReference type="Rhea" id="RHEA:11828"/>
        <dbReference type="Rhea" id="RHEA-COMP:10464"/>
        <dbReference type="Rhea" id="RHEA-COMP:17353"/>
        <dbReference type="ChEBI" id="CHEBI:15377"/>
        <dbReference type="ChEBI" id="CHEBI:15378"/>
        <dbReference type="ChEBI" id="CHEBI:83064"/>
        <dbReference type="ChEBI" id="CHEBI:173113"/>
        <dbReference type="EC" id="3.1.4.58"/>
    </reaction>
</comment>
<dbReference type="GO" id="GO:0008664">
    <property type="term" value="F:RNA 2',3'-cyclic 3'-phosphodiesterase activity"/>
    <property type="evidence" value="ECO:0007669"/>
    <property type="project" value="UniProtKB-EC"/>
</dbReference>
<comment type="caution">
    <text evidence="3">The sequence shown here is derived from an EMBL/GenBank/DDBJ whole genome shotgun (WGS) entry which is preliminary data.</text>
</comment>
<feature type="active site" description="Proton donor" evidence="2">
    <location>
        <position position="46"/>
    </location>
</feature>
<dbReference type="GO" id="GO:0004113">
    <property type="term" value="F:2',3'-cyclic-nucleotide 3'-phosphodiesterase activity"/>
    <property type="evidence" value="ECO:0007669"/>
    <property type="project" value="InterPro"/>
</dbReference>
<dbReference type="Pfam" id="PF13563">
    <property type="entry name" value="2_5_RNA_ligase2"/>
    <property type="match status" value="1"/>
</dbReference>
<dbReference type="OrthoDB" id="7061261at2"/>